<dbReference type="GO" id="GO:0003676">
    <property type="term" value="F:nucleic acid binding"/>
    <property type="evidence" value="ECO:0007669"/>
    <property type="project" value="InterPro"/>
</dbReference>
<gene>
    <name evidence="1" type="ORF">EVAR_73169_1</name>
</gene>
<dbReference type="Gene3D" id="3.30.420.10">
    <property type="entry name" value="Ribonuclease H-like superfamily/Ribonuclease H"/>
    <property type="match status" value="1"/>
</dbReference>
<dbReference type="InterPro" id="IPR036397">
    <property type="entry name" value="RNaseH_sf"/>
</dbReference>
<name>A0A4C1SQ82_EUMVA</name>
<organism evidence="1 2">
    <name type="scientific">Eumeta variegata</name>
    <name type="common">Bagworm moth</name>
    <name type="synonym">Eumeta japonica</name>
    <dbReference type="NCBI Taxonomy" id="151549"/>
    <lineage>
        <taxon>Eukaryota</taxon>
        <taxon>Metazoa</taxon>
        <taxon>Ecdysozoa</taxon>
        <taxon>Arthropoda</taxon>
        <taxon>Hexapoda</taxon>
        <taxon>Insecta</taxon>
        <taxon>Pterygota</taxon>
        <taxon>Neoptera</taxon>
        <taxon>Endopterygota</taxon>
        <taxon>Lepidoptera</taxon>
        <taxon>Glossata</taxon>
        <taxon>Ditrysia</taxon>
        <taxon>Tineoidea</taxon>
        <taxon>Psychidae</taxon>
        <taxon>Oiketicinae</taxon>
        <taxon>Eumeta</taxon>
    </lineage>
</organism>
<dbReference type="STRING" id="151549.A0A4C1SQ82"/>
<dbReference type="OrthoDB" id="425619at2759"/>
<proteinExistence type="predicted"/>
<sequence>MEEHIPILPRIPFGMHSTLEMYLRKVVSISQKEWEEHIPIFILAYRSAVYDSTTRTPAKIVFGTELKSPGGLQFGVQPSPPNKATENTSQAREELDEAHNFVRSRIKMTRDKIKAKYDLAANSDRFTEMQLVLLCKPQRKKDYLQSCKPFGMDHIG</sequence>
<dbReference type="AlphaFoldDB" id="A0A4C1SQ82"/>
<dbReference type="Proteomes" id="UP000299102">
    <property type="component" value="Unassembled WGS sequence"/>
</dbReference>
<keyword evidence="2" id="KW-1185">Reference proteome</keyword>
<protein>
    <submittedName>
        <fullName evidence="1">Uncharacterized protein</fullName>
    </submittedName>
</protein>
<evidence type="ECO:0000313" key="1">
    <source>
        <dbReference type="EMBL" id="GBP03211.1"/>
    </source>
</evidence>
<evidence type="ECO:0000313" key="2">
    <source>
        <dbReference type="Proteomes" id="UP000299102"/>
    </source>
</evidence>
<dbReference type="EMBL" id="BGZK01003632">
    <property type="protein sequence ID" value="GBP03211.1"/>
    <property type="molecule type" value="Genomic_DNA"/>
</dbReference>
<comment type="caution">
    <text evidence="1">The sequence shown here is derived from an EMBL/GenBank/DDBJ whole genome shotgun (WGS) entry which is preliminary data.</text>
</comment>
<reference evidence="1 2" key="1">
    <citation type="journal article" date="2019" name="Commun. Biol.">
        <title>The bagworm genome reveals a unique fibroin gene that provides high tensile strength.</title>
        <authorList>
            <person name="Kono N."/>
            <person name="Nakamura H."/>
            <person name="Ohtoshi R."/>
            <person name="Tomita M."/>
            <person name="Numata K."/>
            <person name="Arakawa K."/>
        </authorList>
    </citation>
    <scope>NUCLEOTIDE SEQUENCE [LARGE SCALE GENOMIC DNA]</scope>
</reference>
<accession>A0A4C1SQ82</accession>